<protein>
    <submittedName>
        <fullName evidence="2">Uncharacterized protein</fullName>
    </submittedName>
</protein>
<keyword evidence="1" id="KW-0812">Transmembrane</keyword>
<dbReference type="AlphaFoldDB" id="A0A5J4R9P6"/>
<keyword evidence="1" id="KW-0472">Membrane</keyword>
<comment type="caution">
    <text evidence="2">The sequence shown here is derived from an EMBL/GenBank/DDBJ whole genome shotgun (WGS) entry which is preliminary data.</text>
</comment>
<reference evidence="2" key="1">
    <citation type="submission" date="2019-03" db="EMBL/GenBank/DDBJ databases">
        <title>Single cell metagenomics reveals metabolic interactions within the superorganism composed of flagellate Streblomastix strix and complex community of Bacteroidetes bacteria on its surface.</title>
        <authorList>
            <person name="Treitli S.C."/>
            <person name="Kolisko M."/>
            <person name="Husnik F."/>
            <person name="Keeling P."/>
            <person name="Hampl V."/>
        </authorList>
    </citation>
    <scope>NUCLEOTIDE SEQUENCE</scope>
    <source>
        <strain evidence="2">STM</strain>
    </source>
</reference>
<organism evidence="2">
    <name type="scientific">termite gut metagenome</name>
    <dbReference type="NCBI Taxonomy" id="433724"/>
    <lineage>
        <taxon>unclassified sequences</taxon>
        <taxon>metagenomes</taxon>
        <taxon>organismal metagenomes</taxon>
    </lineage>
</organism>
<dbReference type="EMBL" id="SNRY01001458">
    <property type="protein sequence ID" value="KAA6330787.1"/>
    <property type="molecule type" value="Genomic_DNA"/>
</dbReference>
<name>A0A5J4R9P6_9ZZZZ</name>
<accession>A0A5J4R9P6</accession>
<proteinExistence type="predicted"/>
<keyword evidence="1" id="KW-1133">Transmembrane helix</keyword>
<evidence type="ECO:0000313" key="3">
    <source>
        <dbReference type="EMBL" id="KAA6340402.1"/>
    </source>
</evidence>
<sequence length="63" mass="7562">MKKVLKLLFNFVVTSLRIPLIMTLYWLSMLILSKTLIVVEYFKVAEYQLLDQFFYVKLCHSND</sequence>
<gene>
    <name evidence="3" type="ORF">EZS27_011743</name>
    <name evidence="2" type="ORF">EZS27_020545</name>
</gene>
<evidence type="ECO:0000313" key="2">
    <source>
        <dbReference type="EMBL" id="KAA6330787.1"/>
    </source>
</evidence>
<dbReference type="EMBL" id="SNRY01000463">
    <property type="protein sequence ID" value="KAA6340402.1"/>
    <property type="molecule type" value="Genomic_DNA"/>
</dbReference>
<feature type="transmembrane region" description="Helical" evidence="1">
    <location>
        <begin position="7"/>
        <end position="27"/>
    </location>
</feature>
<evidence type="ECO:0000256" key="1">
    <source>
        <dbReference type="SAM" id="Phobius"/>
    </source>
</evidence>